<evidence type="ECO:0000259" key="3">
    <source>
        <dbReference type="Pfam" id="PF03435"/>
    </source>
</evidence>
<keyword evidence="2" id="KW-0812">Transmembrane</keyword>
<reference evidence="4 5" key="1">
    <citation type="journal article" date="2018" name="Nat. Ecol. Evol.">
        <title>Pezizomycetes genomes reveal the molecular basis of ectomycorrhizal truffle lifestyle.</title>
        <authorList>
            <person name="Murat C."/>
            <person name="Payen T."/>
            <person name="Noel B."/>
            <person name="Kuo A."/>
            <person name="Morin E."/>
            <person name="Chen J."/>
            <person name="Kohler A."/>
            <person name="Krizsan K."/>
            <person name="Balestrini R."/>
            <person name="Da Silva C."/>
            <person name="Montanini B."/>
            <person name="Hainaut M."/>
            <person name="Levati E."/>
            <person name="Barry K.W."/>
            <person name="Belfiori B."/>
            <person name="Cichocki N."/>
            <person name="Clum A."/>
            <person name="Dockter R.B."/>
            <person name="Fauchery L."/>
            <person name="Guy J."/>
            <person name="Iotti M."/>
            <person name="Le Tacon F."/>
            <person name="Lindquist E.A."/>
            <person name="Lipzen A."/>
            <person name="Malagnac F."/>
            <person name="Mello A."/>
            <person name="Molinier V."/>
            <person name="Miyauchi S."/>
            <person name="Poulain J."/>
            <person name="Riccioni C."/>
            <person name="Rubini A."/>
            <person name="Sitrit Y."/>
            <person name="Splivallo R."/>
            <person name="Traeger S."/>
            <person name="Wang M."/>
            <person name="Zifcakova L."/>
            <person name="Wipf D."/>
            <person name="Zambonelli A."/>
            <person name="Paolocci F."/>
            <person name="Nowrousian M."/>
            <person name="Ottonello S."/>
            <person name="Baldrian P."/>
            <person name="Spatafora J.W."/>
            <person name="Henrissat B."/>
            <person name="Nagy L.G."/>
            <person name="Aury J.M."/>
            <person name="Wincker P."/>
            <person name="Grigoriev I.V."/>
            <person name="Bonfante P."/>
            <person name="Martin F.M."/>
        </authorList>
    </citation>
    <scope>NUCLEOTIDE SEQUENCE [LARGE SCALE GENOMIC DNA]</scope>
    <source>
        <strain evidence="4 5">CCBAS932</strain>
    </source>
</reference>
<dbReference type="EMBL" id="ML119157">
    <property type="protein sequence ID" value="RPB08921.1"/>
    <property type="molecule type" value="Genomic_DNA"/>
</dbReference>
<feature type="transmembrane region" description="Helical" evidence="2">
    <location>
        <begin position="289"/>
        <end position="308"/>
    </location>
</feature>
<keyword evidence="5" id="KW-1185">Reference proteome</keyword>
<dbReference type="InParanoid" id="A0A3N4KKR3"/>
<evidence type="ECO:0000313" key="5">
    <source>
        <dbReference type="Proteomes" id="UP000277580"/>
    </source>
</evidence>
<dbReference type="InterPro" id="IPR005097">
    <property type="entry name" value="Sacchrp_dh_NADP-bd"/>
</dbReference>
<name>A0A3N4KKR3_9PEZI</name>
<dbReference type="Pfam" id="PF03435">
    <property type="entry name" value="Sacchrp_dh_NADP"/>
    <property type="match status" value="1"/>
</dbReference>
<dbReference type="GO" id="GO:0005811">
    <property type="term" value="C:lipid droplet"/>
    <property type="evidence" value="ECO:0007669"/>
    <property type="project" value="TreeGrafter"/>
</dbReference>
<accession>A0A3N4KKR3</accession>
<dbReference type="InterPro" id="IPR051276">
    <property type="entry name" value="Saccharopine_DH-like_oxidrdct"/>
</dbReference>
<dbReference type="SUPFAM" id="SSF51735">
    <property type="entry name" value="NAD(P)-binding Rossmann-fold domains"/>
    <property type="match status" value="1"/>
</dbReference>
<dbReference type="AlphaFoldDB" id="A0A3N4KKR3"/>
<dbReference type="GO" id="GO:0005739">
    <property type="term" value="C:mitochondrion"/>
    <property type="evidence" value="ECO:0007669"/>
    <property type="project" value="TreeGrafter"/>
</dbReference>
<dbReference type="OrthoDB" id="10268090at2759"/>
<gene>
    <name evidence="4" type="ORF">P167DRAFT_538908</name>
</gene>
<dbReference type="InterPro" id="IPR036291">
    <property type="entry name" value="NAD(P)-bd_dom_sf"/>
</dbReference>
<dbReference type="GO" id="GO:0009247">
    <property type="term" value="P:glycolipid biosynthetic process"/>
    <property type="evidence" value="ECO:0007669"/>
    <property type="project" value="TreeGrafter"/>
</dbReference>
<dbReference type="PANTHER" id="PTHR12286">
    <property type="entry name" value="SACCHAROPINE DEHYDROGENASE-LIKE OXIDOREDUCTASE"/>
    <property type="match status" value="1"/>
</dbReference>
<organism evidence="4 5">
    <name type="scientific">Morchella conica CCBAS932</name>
    <dbReference type="NCBI Taxonomy" id="1392247"/>
    <lineage>
        <taxon>Eukaryota</taxon>
        <taxon>Fungi</taxon>
        <taxon>Dikarya</taxon>
        <taxon>Ascomycota</taxon>
        <taxon>Pezizomycotina</taxon>
        <taxon>Pezizomycetes</taxon>
        <taxon>Pezizales</taxon>
        <taxon>Morchellaceae</taxon>
        <taxon>Morchella</taxon>
    </lineage>
</organism>
<sequence length="425" mass="47441">MDIEGLVTPPPPPPKEGRKYDLIVFGASGYTGRLTCEQVLANTPSTLKWAIAGRSPNKLELLALEYNKRFPDRVPVGIFIANVENEDTLETMARVTRVLITTVGPYLKYGTPVLEACALNGTHYVDATVETTWVREMIKKYHKTATVNGAVIIPQCGVQSAPADLAAHSLVSLIRNRLSCPTDNITFTLLDHVSGVSGGTVETLLSVWEIATLQEMFHARRTYSLSPIKGLDLPFIPPIQQHEDLGILTKNVQASHDEKVVMRSWGLNQGGEWYGRNFMFREYRSVETMFMAVWMYIWMSMIQILPYVTPVRWIIRRYYAPPLGEGPILESTNKYRIEWRGVAEADDDNEEAAKATISILCEKDTYTTTGILLVQTAMSLLSDEETFAKKTGGGVLTPSAAASPAFFMALDRCGFHVETKMMEEF</sequence>
<dbReference type="GO" id="GO:0005886">
    <property type="term" value="C:plasma membrane"/>
    <property type="evidence" value="ECO:0007669"/>
    <property type="project" value="TreeGrafter"/>
</dbReference>
<evidence type="ECO:0000256" key="1">
    <source>
        <dbReference type="ARBA" id="ARBA00038048"/>
    </source>
</evidence>
<keyword evidence="2" id="KW-1133">Transmembrane helix</keyword>
<proteinExistence type="inferred from homology"/>
<protein>
    <recommendedName>
        <fullName evidence="3">Saccharopine dehydrogenase NADP binding domain-containing protein</fullName>
    </recommendedName>
</protein>
<evidence type="ECO:0000313" key="4">
    <source>
        <dbReference type="EMBL" id="RPB08921.1"/>
    </source>
</evidence>
<dbReference type="PANTHER" id="PTHR12286:SF5">
    <property type="entry name" value="SACCHAROPINE DEHYDROGENASE-LIKE OXIDOREDUCTASE"/>
    <property type="match status" value="1"/>
</dbReference>
<evidence type="ECO:0000256" key="2">
    <source>
        <dbReference type="SAM" id="Phobius"/>
    </source>
</evidence>
<dbReference type="Proteomes" id="UP000277580">
    <property type="component" value="Unassembled WGS sequence"/>
</dbReference>
<dbReference type="Gene3D" id="3.40.50.720">
    <property type="entry name" value="NAD(P)-binding Rossmann-like Domain"/>
    <property type="match status" value="1"/>
</dbReference>
<feature type="domain" description="Saccharopine dehydrogenase NADP binding" evidence="3">
    <location>
        <begin position="23"/>
        <end position="153"/>
    </location>
</feature>
<keyword evidence="2" id="KW-0472">Membrane</keyword>
<comment type="similarity">
    <text evidence="1">Belongs to the saccharopine dehydrogenase family.</text>
</comment>